<protein>
    <submittedName>
        <fullName evidence="12">Four and a half LIM domains protein 2</fullName>
    </submittedName>
</protein>
<dbReference type="FunFam" id="2.10.110.10:FF:000013">
    <property type="entry name" value="Four and a half LIM domains 1"/>
    <property type="match status" value="1"/>
</dbReference>
<evidence type="ECO:0000256" key="3">
    <source>
        <dbReference type="ARBA" id="ARBA00022737"/>
    </source>
</evidence>
<accession>A0A8D8PR95</accession>
<dbReference type="SUPFAM" id="SSF57716">
    <property type="entry name" value="Glucocorticoid receptor-like (DNA-binding domain)"/>
    <property type="match status" value="6"/>
</dbReference>
<dbReference type="InterPro" id="IPR001781">
    <property type="entry name" value="Znf_LIM"/>
</dbReference>
<keyword evidence="4" id="KW-0863">Zinc-finger</keyword>
<feature type="domain" description="LIM zinc-binding" evidence="10">
    <location>
        <begin position="427"/>
        <end position="486"/>
    </location>
</feature>
<dbReference type="GO" id="GO:0005634">
    <property type="term" value="C:nucleus"/>
    <property type="evidence" value="ECO:0007669"/>
    <property type="project" value="UniProtKB-SubCell"/>
</dbReference>
<evidence type="ECO:0000256" key="5">
    <source>
        <dbReference type="ARBA" id="ARBA00022833"/>
    </source>
</evidence>
<dbReference type="FunFam" id="2.10.110.10:FF:000070">
    <property type="entry name" value="Four and a half LIM domains 3"/>
    <property type="match status" value="1"/>
</dbReference>
<evidence type="ECO:0000256" key="9">
    <source>
        <dbReference type="SAM" id="MobiDB-lite"/>
    </source>
</evidence>
<comment type="subcellular location">
    <subcellularLocation>
        <location evidence="1">Nucleus</location>
    </subcellularLocation>
</comment>
<dbReference type="GO" id="GO:0008270">
    <property type="term" value="F:zinc ion binding"/>
    <property type="evidence" value="ECO:0007669"/>
    <property type="project" value="UniProtKB-KW"/>
</dbReference>
<evidence type="ECO:0000259" key="11">
    <source>
        <dbReference type="PROSITE" id="PS51303"/>
    </source>
</evidence>
<proteinExistence type="predicted"/>
<feature type="domain" description="LIM zinc-binding" evidence="10">
    <location>
        <begin position="180"/>
        <end position="245"/>
    </location>
</feature>
<dbReference type="PROSITE" id="PS50023">
    <property type="entry name" value="LIM_DOMAIN_2"/>
    <property type="match status" value="4"/>
</dbReference>
<evidence type="ECO:0000256" key="1">
    <source>
        <dbReference type="ARBA" id="ARBA00004123"/>
    </source>
</evidence>
<keyword evidence="7" id="KW-0539">Nucleus</keyword>
<evidence type="ECO:0000256" key="2">
    <source>
        <dbReference type="ARBA" id="ARBA00022723"/>
    </source>
</evidence>
<dbReference type="Pfam" id="PF06297">
    <property type="entry name" value="PET"/>
    <property type="match status" value="1"/>
</dbReference>
<dbReference type="PANTHER" id="PTHR24211:SF37">
    <property type="entry name" value="PROTEIN ESPINAS-LIKE PROTEIN"/>
    <property type="match status" value="1"/>
</dbReference>
<dbReference type="PANTHER" id="PTHR24211">
    <property type="entry name" value="LIM DOMAIN-CONTAINING PROTEIN"/>
    <property type="match status" value="1"/>
</dbReference>
<evidence type="ECO:0000256" key="7">
    <source>
        <dbReference type="ARBA" id="ARBA00023242"/>
    </source>
</evidence>
<feature type="compositionally biased region" description="Basic residues" evidence="9">
    <location>
        <begin position="22"/>
        <end position="36"/>
    </location>
</feature>
<organism evidence="12">
    <name type="scientific">Cacopsylla melanoneura</name>
    <dbReference type="NCBI Taxonomy" id="428564"/>
    <lineage>
        <taxon>Eukaryota</taxon>
        <taxon>Metazoa</taxon>
        <taxon>Ecdysozoa</taxon>
        <taxon>Arthropoda</taxon>
        <taxon>Hexapoda</taxon>
        <taxon>Insecta</taxon>
        <taxon>Pterygota</taxon>
        <taxon>Neoptera</taxon>
        <taxon>Paraneoptera</taxon>
        <taxon>Hemiptera</taxon>
        <taxon>Sternorrhyncha</taxon>
        <taxon>Psylloidea</taxon>
        <taxon>Psyllidae</taxon>
        <taxon>Psyllinae</taxon>
        <taxon>Cacopsylla</taxon>
    </lineage>
</organism>
<dbReference type="PROSITE" id="PS51303">
    <property type="entry name" value="PET"/>
    <property type="match status" value="1"/>
</dbReference>
<feature type="domain" description="LIM zinc-binding" evidence="10">
    <location>
        <begin position="305"/>
        <end position="366"/>
    </location>
</feature>
<dbReference type="FunFam" id="2.10.110.10:FF:000005">
    <property type="entry name" value="Testin isoform 1"/>
    <property type="match status" value="1"/>
</dbReference>
<reference evidence="12" key="1">
    <citation type="submission" date="2021-05" db="EMBL/GenBank/DDBJ databases">
        <authorList>
            <person name="Alioto T."/>
            <person name="Alioto T."/>
            <person name="Gomez Garrido J."/>
        </authorList>
    </citation>
    <scope>NUCLEOTIDE SEQUENCE</scope>
</reference>
<dbReference type="CDD" id="cd09430">
    <property type="entry name" value="LIM5_LIMPETin"/>
    <property type="match status" value="1"/>
</dbReference>
<feature type="region of interest" description="Disordered" evidence="9">
    <location>
        <begin position="1"/>
        <end position="48"/>
    </location>
</feature>
<evidence type="ECO:0000256" key="6">
    <source>
        <dbReference type="ARBA" id="ARBA00023038"/>
    </source>
</evidence>
<dbReference type="FunFam" id="2.10.110.10:FF:000030">
    <property type="entry name" value="Four and a half LIM domains protein 2"/>
    <property type="match status" value="1"/>
</dbReference>
<evidence type="ECO:0000259" key="10">
    <source>
        <dbReference type="PROSITE" id="PS50023"/>
    </source>
</evidence>
<feature type="domain" description="PET" evidence="11">
    <location>
        <begin position="73"/>
        <end position="182"/>
    </location>
</feature>
<dbReference type="Pfam" id="PF00412">
    <property type="entry name" value="LIM"/>
    <property type="match status" value="6"/>
</dbReference>
<dbReference type="SMART" id="SM00132">
    <property type="entry name" value="LIM"/>
    <property type="match status" value="6"/>
</dbReference>
<evidence type="ECO:0000256" key="4">
    <source>
        <dbReference type="ARBA" id="ARBA00022771"/>
    </source>
</evidence>
<keyword evidence="6 8" id="KW-0440">LIM domain</keyword>
<evidence type="ECO:0000313" key="12">
    <source>
        <dbReference type="EMBL" id="CAG6612307.1"/>
    </source>
</evidence>
<keyword evidence="5 8" id="KW-0862">Zinc</keyword>
<dbReference type="CDD" id="cd09830">
    <property type="entry name" value="PET_LIMPETin_LIM-9"/>
    <property type="match status" value="1"/>
</dbReference>
<keyword evidence="3" id="KW-0677">Repeat</keyword>
<dbReference type="CDD" id="cd09345">
    <property type="entry name" value="LIM2_FHL"/>
    <property type="match status" value="1"/>
</dbReference>
<evidence type="ECO:0000256" key="8">
    <source>
        <dbReference type="PROSITE-ProRule" id="PRU00125"/>
    </source>
</evidence>
<dbReference type="InterPro" id="IPR047120">
    <property type="entry name" value="Pk/Esn/Tes"/>
</dbReference>
<keyword evidence="2 8" id="KW-0479">Metal-binding</keyword>
<dbReference type="Gene3D" id="2.10.110.10">
    <property type="entry name" value="Cysteine Rich Protein"/>
    <property type="match status" value="6"/>
</dbReference>
<name>A0A8D8PR95_9HEMI</name>
<feature type="compositionally biased region" description="Basic and acidic residues" evidence="9">
    <location>
        <begin position="37"/>
        <end position="48"/>
    </location>
</feature>
<dbReference type="EMBL" id="HBUF01024252">
    <property type="protein sequence ID" value="CAG6612307.1"/>
    <property type="molecule type" value="Transcribed_RNA"/>
</dbReference>
<dbReference type="InterPro" id="IPR010442">
    <property type="entry name" value="PET_domain"/>
</dbReference>
<dbReference type="AlphaFoldDB" id="A0A8D8PR95"/>
<dbReference type="PROSITE" id="PS00478">
    <property type="entry name" value="LIM_DOMAIN_1"/>
    <property type="match status" value="3"/>
</dbReference>
<feature type="domain" description="LIM zinc-binding" evidence="10">
    <location>
        <begin position="487"/>
        <end position="548"/>
    </location>
</feature>
<sequence>MHAIGEEEISAQPPENYAMPRKMSRERHLAIRRRKNRSGEESPPKETCRTCKFPKDVHDMYHEEWAGIWKRLGFKSGYERPSGSEKFAYEVYSWVPPGLPGHLIEKYFWCLPQSAVPKIGTQGERHREQQLIYQLPKQDFALAYTRYVKKKFLNSYLDFIKLRNDIALDMGYVKEVFINTPCMKCQKVLSPGQLCVVTSSFGDSSLWHPACFTCSFCDQLLVDLICSCYDDALFCERHYAERVKPRCADCDELIFTGEYTRAMSLDWHSGHFCCYKCDQSLTGKYFVVNEGNAYCYACFEANFAHSCSDCEKVIGIDSKEVSYQNTHWHESCFLCFTCKKSLLGLPFGPKDNKIYCGDCYDSNFASKCFECKELLIPGAKKMEYKNKKWHEKCFCCAVCKNVIGTKCFIPKDQEIYCVTCYEDKFVTKCKKCNKIIITGGVTYKNDPWHKECFTCANCNTSLAGQRFTSRESKPYCAECFGEMFAKRCFSCKKPITGIGSTRFISFEDRHWHNDCFICAACDTSLVGRGFITDGEEIICPECVKQKLL</sequence>
<dbReference type="CDD" id="cd09432">
    <property type="entry name" value="LIM6_LIMPETin"/>
    <property type="match status" value="1"/>
</dbReference>